<proteinExistence type="predicted"/>
<dbReference type="EMBL" id="MU394397">
    <property type="protein sequence ID" value="KAI6081412.1"/>
    <property type="molecule type" value="Genomic_DNA"/>
</dbReference>
<accession>A0ACC0CLZ5</accession>
<protein>
    <submittedName>
        <fullName evidence="1">Uncharacterized protein</fullName>
    </submittedName>
</protein>
<evidence type="ECO:0000313" key="1">
    <source>
        <dbReference type="EMBL" id="KAI6081412.1"/>
    </source>
</evidence>
<dbReference type="Proteomes" id="UP001497680">
    <property type="component" value="Unassembled WGS sequence"/>
</dbReference>
<comment type="caution">
    <text evidence="1">The sequence shown here is derived from an EMBL/GenBank/DDBJ whole genome shotgun (WGS) entry which is preliminary data.</text>
</comment>
<gene>
    <name evidence="1" type="ORF">F4821DRAFT_264969</name>
</gene>
<name>A0ACC0CLZ5_9PEZI</name>
<sequence length="135" mass="14777">MYASKPVISTSLALISLLGRASAWQIDFYSSQPNCASNGGSADTTRGGPACWEQTCNMVSIDTIQAMLVKDWDDGCTLSLYAEDTKGGPCGADPFWKYSKEQIVEMGRYNEADGYTCQQNIDQKGTVAYYSYTCE</sequence>
<reference evidence="1 2" key="1">
    <citation type="journal article" date="2022" name="New Phytol.">
        <title>Ecological generalism drives hyperdiversity of secondary metabolite gene clusters in xylarialean endophytes.</title>
        <authorList>
            <person name="Franco M.E.E."/>
            <person name="Wisecaver J.H."/>
            <person name="Arnold A.E."/>
            <person name="Ju Y.M."/>
            <person name="Slot J.C."/>
            <person name="Ahrendt S."/>
            <person name="Moore L.P."/>
            <person name="Eastman K.E."/>
            <person name="Scott K."/>
            <person name="Konkel Z."/>
            <person name="Mondo S.J."/>
            <person name="Kuo A."/>
            <person name="Hayes R.D."/>
            <person name="Haridas S."/>
            <person name="Andreopoulos B."/>
            <person name="Riley R."/>
            <person name="LaButti K."/>
            <person name="Pangilinan J."/>
            <person name="Lipzen A."/>
            <person name="Amirebrahimi M."/>
            <person name="Yan J."/>
            <person name="Adam C."/>
            <person name="Keymanesh K."/>
            <person name="Ng V."/>
            <person name="Louie K."/>
            <person name="Northen T."/>
            <person name="Drula E."/>
            <person name="Henrissat B."/>
            <person name="Hsieh H.M."/>
            <person name="Youens-Clark K."/>
            <person name="Lutzoni F."/>
            <person name="Miadlikowska J."/>
            <person name="Eastwood D.C."/>
            <person name="Hamelin R.C."/>
            <person name="Grigoriev I.V."/>
            <person name="U'Ren J.M."/>
        </authorList>
    </citation>
    <scope>NUCLEOTIDE SEQUENCE [LARGE SCALE GENOMIC DNA]</scope>
    <source>
        <strain evidence="1 2">ER1909</strain>
    </source>
</reference>
<keyword evidence="2" id="KW-1185">Reference proteome</keyword>
<evidence type="ECO:0000313" key="2">
    <source>
        <dbReference type="Proteomes" id="UP001497680"/>
    </source>
</evidence>
<organism evidence="1 2">
    <name type="scientific">Hypoxylon rubiginosum</name>
    <dbReference type="NCBI Taxonomy" id="110542"/>
    <lineage>
        <taxon>Eukaryota</taxon>
        <taxon>Fungi</taxon>
        <taxon>Dikarya</taxon>
        <taxon>Ascomycota</taxon>
        <taxon>Pezizomycotina</taxon>
        <taxon>Sordariomycetes</taxon>
        <taxon>Xylariomycetidae</taxon>
        <taxon>Xylariales</taxon>
        <taxon>Hypoxylaceae</taxon>
        <taxon>Hypoxylon</taxon>
    </lineage>
</organism>